<evidence type="ECO:0000313" key="2">
    <source>
        <dbReference type="Proteomes" id="UP000601099"/>
    </source>
</evidence>
<dbReference type="RefSeq" id="WP_196957023.1">
    <property type="nucleotide sequence ID" value="NZ_JADWYK010000018.1"/>
</dbReference>
<dbReference type="SUPFAM" id="SSF49464">
    <property type="entry name" value="Carboxypeptidase regulatory domain-like"/>
    <property type="match status" value="1"/>
</dbReference>
<protein>
    <submittedName>
        <fullName evidence="1">Carboxypeptidase-like regulatory domain-containing protein</fullName>
    </submittedName>
</protein>
<organism evidence="1 2">
    <name type="scientific">Hymenobacter guriensis</name>
    <dbReference type="NCBI Taxonomy" id="2793065"/>
    <lineage>
        <taxon>Bacteria</taxon>
        <taxon>Pseudomonadati</taxon>
        <taxon>Bacteroidota</taxon>
        <taxon>Cytophagia</taxon>
        <taxon>Cytophagales</taxon>
        <taxon>Hymenobacteraceae</taxon>
        <taxon>Hymenobacter</taxon>
    </lineage>
</organism>
<evidence type="ECO:0000313" key="1">
    <source>
        <dbReference type="EMBL" id="MBG8556002.1"/>
    </source>
</evidence>
<sequence>MSFLLLISGFSGMAQGVVRGVVRYKKSPVTYATVIVTGTHTGAPTDAEGAFAIEIAQDTATLQISAIGFVWQKVKVAAGDTLQVQLKEACMWDDHVNFDVLQIGLSGGAKYTPLGGKCSYSNFPLFNNQYSDVTLELAAEYQTNHQHTNQVAEFEVGVGHLIAPCNWPAVGVALNYALVETPQFQFERRMLTINSTGFYVGYNQVPVSLGLGAASYHLENRLAERWGIEAGTGFIKPGEVVDVELTTKLAWWQQYWQWSSALTIHKRPFSASIAYKQLGRFYHEIGFQLSVSFRNPRIKFGSKTEE</sequence>
<dbReference type="Pfam" id="PF13715">
    <property type="entry name" value="CarbopepD_reg_2"/>
    <property type="match status" value="1"/>
</dbReference>
<reference evidence="1 2" key="1">
    <citation type="submission" date="2020-11" db="EMBL/GenBank/DDBJ databases">
        <title>Hymenobacter sp.</title>
        <authorList>
            <person name="Kim M.K."/>
        </authorList>
    </citation>
    <scope>NUCLEOTIDE SEQUENCE [LARGE SCALE GENOMIC DNA]</scope>
    <source>
        <strain evidence="1 2">BT594</strain>
    </source>
</reference>
<keyword evidence="2" id="KW-1185">Reference proteome</keyword>
<accession>A0ABS0L7B8</accession>
<dbReference type="Proteomes" id="UP000601099">
    <property type="component" value="Unassembled WGS sequence"/>
</dbReference>
<comment type="caution">
    <text evidence="1">The sequence shown here is derived from an EMBL/GenBank/DDBJ whole genome shotgun (WGS) entry which is preliminary data.</text>
</comment>
<dbReference type="InterPro" id="IPR008969">
    <property type="entry name" value="CarboxyPept-like_regulatory"/>
</dbReference>
<name>A0ABS0L7B8_9BACT</name>
<proteinExistence type="predicted"/>
<dbReference type="EMBL" id="JADWYK010000018">
    <property type="protein sequence ID" value="MBG8556002.1"/>
    <property type="molecule type" value="Genomic_DNA"/>
</dbReference>
<dbReference type="Gene3D" id="2.60.40.1120">
    <property type="entry name" value="Carboxypeptidase-like, regulatory domain"/>
    <property type="match status" value="1"/>
</dbReference>
<gene>
    <name evidence="1" type="ORF">I5L79_20835</name>
</gene>